<dbReference type="AlphaFoldDB" id="A0A816V2J0"/>
<accession>A0A816V2J0</accession>
<name>A0A816V2J0_BRANA</name>
<reference evidence="1" key="1">
    <citation type="submission" date="2021-01" db="EMBL/GenBank/DDBJ databases">
        <authorList>
            <consortium name="Genoscope - CEA"/>
            <person name="William W."/>
        </authorList>
    </citation>
    <scope>NUCLEOTIDE SEQUENCE</scope>
</reference>
<organism evidence="1">
    <name type="scientific">Brassica napus</name>
    <name type="common">Rape</name>
    <dbReference type="NCBI Taxonomy" id="3708"/>
    <lineage>
        <taxon>Eukaryota</taxon>
        <taxon>Viridiplantae</taxon>
        <taxon>Streptophyta</taxon>
        <taxon>Embryophyta</taxon>
        <taxon>Tracheophyta</taxon>
        <taxon>Spermatophyta</taxon>
        <taxon>Magnoliopsida</taxon>
        <taxon>eudicotyledons</taxon>
        <taxon>Gunneridae</taxon>
        <taxon>Pentapetalae</taxon>
        <taxon>rosids</taxon>
        <taxon>malvids</taxon>
        <taxon>Brassicales</taxon>
        <taxon>Brassicaceae</taxon>
        <taxon>Brassiceae</taxon>
        <taxon>Brassica</taxon>
    </lineage>
</organism>
<dbReference type="EMBL" id="HG994357">
    <property type="protein sequence ID" value="CAF2119056.1"/>
    <property type="molecule type" value="Genomic_DNA"/>
</dbReference>
<dbReference type="Proteomes" id="UP001295469">
    <property type="component" value="Chromosome A03"/>
</dbReference>
<gene>
    <name evidence="1" type="ORF">DARMORV10_A03P04180.1</name>
</gene>
<sequence length="78" mass="9022">RRDPNCLTISSHHRRRHSSIVIIITLEGKPETRSKSSHLISSRSQSDEIPISNDCLKKLKTQKPRDLESNKCCLTWRV</sequence>
<protein>
    <submittedName>
        <fullName evidence="1">(rape) hypothetical protein</fullName>
    </submittedName>
</protein>
<feature type="non-terminal residue" evidence="1">
    <location>
        <position position="78"/>
    </location>
</feature>
<evidence type="ECO:0000313" key="1">
    <source>
        <dbReference type="EMBL" id="CAF2119056.1"/>
    </source>
</evidence>
<proteinExistence type="predicted"/>